<evidence type="ECO:0000256" key="10">
    <source>
        <dbReference type="ARBA" id="ARBA00023157"/>
    </source>
</evidence>
<evidence type="ECO:0000256" key="12">
    <source>
        <dbReference type="ARBA" id="ARBA00037310"/>
    </source>
</evidence>
<keyword evidence="7 16" id="KW-1133">Transmembrane helix</keyword>
<keyword evidence="11" id="KW-0676">Redox-active center</keyword>
<keyword evidence="18" id="KW-1185">Reference proteome</keyword>
<evidence type="ECO:0000256" key="7">
    <source>
        <dbReference type="ARBA" id="ARBA00022989"/>
    </source>
</evidence>
<reference evidence="17 18" key="1">
    <citation type="submission" date="2009-01" db="EMBL/GenBank/DDBJ databases">
        <title>Complete sequence of Geobacter sp. FRC-32.</title>
        <authorList>
            <consortium name="US DOE Joint Genome Institute"/>
            <person name="Lucas S."/>
            <person name="Copeland A."/>
            <person name="Lapidus A."/>
            <person name="Glavina del Rio T."/>
            <person name="Dalin E."/>
            <person name="Tice H."/>
            <person name="Bruce D."/>
            <person name="Goodwin L."/>
            <person name="Pitluck S."/>
            <person name="Saunders E."/>
            <person name="Brettin T."/>
            <person name="Detter J.C."/>
            <person name="Han C."/>
            <person name="Larimer F."/>
            <person name="Land M."/>
            <person name="Hauser L."/>
            <person name="Kyrpides N."/>
            <person name="Ovchinnikova G."/>
            <person name="Kostka J."/>
            <person name="Richardson P."/>
        </authorList>
    </citation>
    <scope>NUCLEOTIDE SEQUENCE [LARGE SCALE GENOMIC DNA]</scope>
    <source>
        <strain evidence="18">DSM 22248 / JCM 15807 / FRC-32</strain>
    </source>
</reference>
<evidence type="ECO:0000256" key="11">
    <source>
        <dbReference type="ARBA" id="ARBA00023284"/>
    </source>
</evidence>
<dbReference type="GO" id="GO:0006457">
    <property type="term" value="P:protein folding"/>
    <property type="evidence" value="ECO:0007669"/>
    <property type="project" value="InterPro"/>
</dbReference>
<comment type="similarity">
    <text evidence="13">Belongs to the DsbB family. DsbI subfamily.</text>
</comment>
<feature type="transmembrane region" description="Helical" evidence="16">
    <location>
        <begin position="194"/>
        <end position="216"/>
    </location>
</feature>
<dbReference type="AlphaFoldDB" id="B9M1K0"/>
<evidence type="ECO:0000256" key="2">
    <source>
        <dbReference type="ARBA" id="ARBA00022448"/>
    </source>
</evidence>
<dbReference type="GO" id="GO:0015035">
    <property type="term" value="F:protein-disulfide reductase activity"/>
    <property type="evidence" value="ECO:0007669"/>
    <property type="project" value="InterPro"/>
</dbReference>
<keyword evidence="2" id="KW-0813">Transport</keyword>
<keyword evidence="5 16" id="KW-0812">Transmembrane</keyword>
<evidence type="ECO:0000256" key="1">
    <source>
        <dbReference type="ARBA" id="ARBA00004429"/>
    </source>
</evidence>
<dbReference type="eggNOG" id="COG1495">
    <property type="taxonomic scope" value="Bacteria"/>
</dbReference>
<dbReference type="PANTHER" id="PTHR36570">
    <property type="entry name" value="DISULFIDE BOND FORMATION PROTEIN B"/>
    <property type="match status" value="1"/>
</dbReference>
<evidence type="ECO:0000313" key="18">
    <source>
        <dbReference type="Proteomes" id="UP000007721"/>
    </source>
</evidence>
<comment type="subcellular location">
    <subcellularLocation>
        <location evidence="1">Cell inner membrane</location>
        <topology evidence="1">Multi-pass membrane protein</topology>
    </subcellularLocation>
</comment>
<gene>
    <name evidence="17" type="primary">dsbB</name>
    <name evidence="17" type="ordered locus">Geob_2733</name>
</gene>
<dbReference type="SUPFAM" id="SSF158442">
    <property type="entry name" value="DsbB-like"/>
    <property type="match status" value="1"/>
</dbReference>
<dbReference type="Pfam" id="PF02600">
    <property type="entry name" value="DsbB"/>
    <property type="match status" value="1"/>
</dbReference>
<evidence type="ECO:0000256" key="5">
    <source>
        <dbReference type="ARBA" id="ARBA00022692"/>
    </source>
</evidence>
<evidence type="ECO:0000256" key="8">
    <source>
        <dbReference type="ARBA" id="ARBA00023002"/>
    </source>
</evidence>
<accession>B9M1K0</accession>
<sequence length="237" mass="26903">MKLSEMISSFRSEPIQTISQWQDKRFLWVFMAVLSLFMVILAHSVFQIWLYMRPCEQCVYIRLAFFAMAFGGVVAAIKPSNPGLKIVGYLFAIWGSFKGVLYSIKLNKIHHAAHSDDIFGVQGCSPEPTFPFHLPLDKWSPEWFKPTGDCGYDNPIIPDGAQLSNLQKAITDFYSEGWYLWPPSHFMNMAQCTVITFGVVLLFLVVAAACWIVTLWRKRHSVTHTESSACTGNLHKA</sequence>
<evidence type="ECO:0000256" key="6">
    <source>
        <dbReference type="ARBA" id="ARBA00022982"/>
    </source>
</evidence>
<evidence type="ECO:0000256" key="15">
    <source>
        <dbReference type="ARBA" id="ARBA00039389"/>
    </source>
</evidence>
<dbReference type="OrthoDB" id="5393791at2"/>
<keyword evidence="10" id="KW-1015">Disulfide bond</keyword>
<feature type="transmembrane region" description="Helical" evidence="16">
    <location>
        <begin position="83"/>
        <end position="104"/>
    </location>
</feature>
<proteinExistence type="inferred from homology"/>
<evidence type="ECO:0000256" key="14">
    <source>
        <dbReference type="ARBA" id="ARBA00038526"/>
    </source>
</evidence>
<keyword evidence="6" id="KW-0249">Electron transport</keyword>
<evidence type="ECO:0000256" key="13">
    <source>
        <dbReference type="ARBA" id="ARBA00038060"/>
    </source>
</evidence>
<dbReference type="GO" id="GO:0005886">
    <property type="term" value="C:plasma membrane"/>
    <property type="evidence" value="ECO:0007669"/>
    <property type="project" value="UniProtKB-SubCell"/>
</dbReference>
<protein>
    <recommendedName>
        <fullName evidence="15">Putative protein-disulfide oxidoreductase DsbI</fullName>
    </recommendedName>
</protein>
<dbReference type="Proteomes" id="UP000007721">
    <property type="component" value="Chromosome"/>
</dbReference>
<dbReference type="Gene3D" id="1.20.1550.10">
    <property type="entry name" value="DsbB-like"/>
    <property type="match status" value="1"/>
</dbReference>
<dbReference type="InterPro" id="IPR050183">
    <property type="entry name" value="DsbB"/>
</dbReference>
<dbReference type="EMBL" id="CP001390">
    <property type="protein sequence ID" value="ACM21082.1"/>
    <property type="molecule type" value="Genomic_DNA"/>
</dbReference>
<evidence type="ECO:0000313" key="17">
    <source>
        <dbReference type="EMBL" id="ACM21082.1"/>
    </source>
</evidence>
<keyword evidence="8" id="KW-0560">Oxidoreductase</keyword>
<evidence type="ECO:0000256" key="4">
    <source>
        <dbReference type="ARBA" id="ARBA00022519"/>
    </source>
</evidence>
<evidence type="ECO:0000256" key="3">
    <source>
        <dbReference type="ARBA" id="ARBA00022475"/>
    </source>
</evidence>
<dbReference type="STRING" id="316067.Geob_2733"/>
<comment type="function">
    <text evidence="12">Required for disulfide bond formation in some proteins. Part of a redox system composed of DsbI and DsbL that mediates formation of an essential disulfide bond in AssT.</text>
</comment>
<evidence type="ECO:0000256" key="16">
    <source>
        <dbReference type="SAM" id="Phobius"/>
    </source>
</evidence>
<name>B9M1K0_GEODF</name>
<dbReference type="HOGENOM" id="CLU_090583_1_0_7"/>
<keyword evidence="3" id="KW-1003">Cell membrane</keyword>
<feature type="transmembrane region" description="Helical" evidence="16">
    <location>
        <begin position="26"/>
        <end position="52"/>
    </location>
</feature>
<dbReference type="InterPro" id="IPR023380">
    <property type="entry name" value="DsbB-like_sf"/>
</dbReference>
<comment type="subunit">
    <text evidence="14">Interacts with DsbL.</text>
</comment>
<evidence type="ECO:0000256" key="9">
    <source>
        <dbReference type="ARBA" id="ARBA00023136"/>
    </source>
</evidence>
<dbReference type="NCBIfam" id="NF003304">
    <property type="entry name" value="PRK04307.1"/>
    <property type="match status" value="1"/>
</dbReference>
<dbReference type="PANTHER" id="PTHR36570:SF1">
    <property type="entry name" value="PROTEIN-DISULFIDE OXIDOREDUCTASE DSBI"/>
    <property type="match status" value="1"/>
</dbReference>
<keyword evidence="9 16" id="KW-0472">Membrane</keyword>
<dbReference type="KEGG" id="geo:Geob_2733"/>
<keyword evidence="4" id="KW-0997">Cell inner membrane</keyword>
<organism evidence="17 18">
    <name type="scientific">Geotalea daltonii (strain DSM 22248 / JCM 15807 / FRC-32)</name>
    <name type="common">Geobacter daltonii</name>
    <dbReference type="NCBI Taxonomy" id="316067"/>
    <lineage>
        <taxon>Bacteria</taxon>
        <taxon>Pseudomonadati</taxon>
        <taxon>Thermodesulfobacteriota</taxon>
        <taxon>Desulfuromonadia</taxon>
        <taxon>Geobacterales</taxon>
        <taxon>Geobacteraceae</taxon>
        <taxon>Geotalea</taxon>
    </lineage>
</organism>
<feature type="transmembrane region" description="Helical" evidence="16">
    <location>
        <begin position="59"/>
        <end position="77"/>
    </location>
</feature>
<dbReference type="InterPro" id="IPR003752">
    <property type="entry name" value="DiS_bond_form_DsbB/BdbC"/>
</dbReference>